<evidence type="ECO:0000259" key="4">
    <source>
        <dbReference type="Pfam" id="PF00723"/>
    </source>
</evidence>
<dbReference type="CDD" id="cd07430">
    <property type="entry name" value="GH15_N"/>
    <property type="match status" value="1"/>
</dbReference>
<dbReference type="PANTHER" id="PTHR31616">
    <property type="entry name" value="TREHALASE"/>
    <property type="match status" value="1"/>
</dbReference>
<dbReference type="GO" id="GO:0005975">
    <property type="term" value="P:carbohydrate metabolic process"/>
    <property type="evidence" value="ECO:0007669"/>
    <property type="project" value="InterPro"/>
</dbReference>
<dbReference type="InterPro" id="IPR011613">
    <property type="entry name" value="GH15-like"/>
</dbReference>
<dbReference type="OrthoDB" id="3902805at2"/>
<sequence>MPDPPSEAFGAPGIEPRWTSSAKVGVGTAYHTASRLWFTLSHGVVNEVYHPTADQPNTRDLQLLITDGETFLHEERRDLTHAVERPDEDTLAYRLTNTDPGGRYRVVKDVLSDPHQPVLLQRIRLEVLDSTYAEKLRVFALLAPHAGGSGRGNHAAACDLAGEPLLRAWRDGTHLAMGARPGFLRRSVGYSGSSDGYQDLQDGFDLAWSFTEARDGTVALTGELDLSAPGRTAVLGLGFGDSATSSACALLQALGDRFDEKRESFLRQWKRLDDGCDGTLNRLEAQCGDGGGLARLSRCVLLAHEDKTYQGAMTASLSIPWGAHQSDADPGGYHLVWPRDLLHAATALLAAGETATPRRAMTYLACLQQADGGIPQNAWLDGEPFWPGLQLDEVAAPALLAWRLRRAGACEGLATPAVVRRAAAKLIHSGPVTPQERWEENSGYSPSTLATCVAALCVAAEGFAEAGEAAAAAFVHDYADWLAAHVEAWTVTTRGTLVDGEPRHFVRINPAEAGDTPVPGSVDTAEVRLKNGGGTHPARDVVDLGFLQLVRYGVRPADDATVAASVRVADAVLKHDLPGGPGYLRYNHDGYGQKRDGSAFDTEGVGGCWPLLTGERGLYALAAGEPAGPYLDALAAFANPGGMLPEQLWRFPDDPDHDLEFGGPAGSAMPLCWSHATYLNLARSLCDGEPFDRIGPCHDRYARDGRRGFDATFWCPAHPIAEADAAKPLRIVSDRPGTLRWTVDGWDTSTDTPLTAPLPLVHAAELRPADLPAGGTLRFTLHHADGGGLGRNFDVRLTG</sequence>
<dbReference type="InterPro" id="IPR014718">
    <property type="entry name" value="GH-type_carb-bd"/>
</dbReference>
<dbReference type="InterPro" id="IPR011013">
    <property type="entry name" value="Gal_mutarotase_sf_dom"/>
</dbReference>
<feature type="domain" description="GH15-like" evidence="4">
    <location>
        <begin position="302"/>
        <end position="682"/>
    </location>
</feature>
<dbReference type="PROSITE" id="PS00820">
    <property type="entry name" value="GLUCOAMYLASE"/>
    <property type="match status" value="1"/>
</dbReference>
<name>I0IE11_PHYMF</name>
<dbReference type="PANTHER" id="PTHR31616:SF0">
    <property type="entry name" value="GLUCAN 1,4-ALPHA-GLUCOSIDASE"/>
    <property type="match status" value="1"/>
</dbReference>
<dbReference type="AlphaFoldDB" id="I0IE11"/>
<dbReference type="InterPro" id="IPR012341">
    <property type="entry name" value="6hp_glycosidase-like_sf"/>
</dbReference>
<organism evidence="6 7">
    <name type="scientific">Phycisphaera mikurensis (strain NBRC 102666 / KCTC 22515 / FYK2301M01)</name>
    <dbReference type="NCBI Taxonomy" id="1142394"/>
    <lineage>
        <taxon>Bacteria</taxon>
        <taxon>Pseudomonadati</taxon>
        <taxon>Planctomycetota</taxon>
        <taxon>Phycisphaerae</taxon>
        <taxon>Phycisphaerales</taxon>
        <taxon>Phycisphaeraceae</taxon>
        <taxon>Phycisphaera</taxon>
    </lineage>
</organism>
<dbReference type="SUPFAM" id="SSF74650">
    <property type="entry name" value="Galactose mutarotase-like"/>
    <property type="match status" value="1"/>
</dbReference>
<dbReference type="EC" id="3.2.1.3" evidence="6"/>
<comment type="similarity">
    <text evidence="1">Belongs to the glycosyl hydrolase 15 family.</text>
</comment>
<dbReference type="Pfam" id="PF09137">
    <property type="entry name" value="Glucodextran_N"/>
    <property type="match status" value="1"/>
</dbReference>
<keyword evidence="3 6" id="KW-0326">Glycosidase</keyword>
<evidence type="ECO:0000313" key="7">
    <source>
        <dbReference type="Proteomes" id="UP000007881"/>
    </source>
</evidence>
<dbReference type="InterPro" id="IPR008928">
    <property type="entry name" value="6-hairpin_glycosidase_sf"/>
</dbReference>
<evidence type="ECO:0000259" key="5">
    <source>
        <dbReference type="Pfam" id="PF09137"/>
    </source>
</evidence>
<evidence type="ECO:0000313" key="6">
    <source>
        <dbReference type="EMBL" id="BAM03499.1"/>
    </source>
</evidence>
<feature type="domain" description="Glucodextranase N-terminal" evidence="5">
    <location>
        <begin position="8"/>
        <end position="271"/>
    </location>
</feature>
<dbReference type="Proteomes" id="UP000007881">
    <property type="component" value="Chromosome"/>
</dbReference>
<dbReference type="GO" id="GO:0016757">
    <property type="term" value="F:glycosyltransferase activity"/>
    <property type="evidence" value="ECO:0007669"/>
    <property type="project" value="UniProtKB-ARBA"/>
</dbReference>
<dbReference type="KEGG" id="phm:PSMK_13400"/>
<dbReference type="HOGENOM" id="CLU_010471_0_0_0"/>
<evidence type="ECO:0000256" key="3">
    <source>
        <dbReference type="ARBA" id="ARBA00023295"/>
    </source>
</evidence>
<evidence type="ECO:0000256" key="1">
    <source>
        <dbReference type="ARBA" id="ARBA00006188"/>
    </source>
</evidence>
<dbReference type="EMBL" id="AP012338">
    <property type="protein sequence ID" value="BAM03499.1"/>
    <property type="molecule type" value="Genomic_DNA"/>
</dbReference>
<dbReference type="InterPro" id="IPR015220">
    <property type="entry name" value="Glucodextranase_N"/>
</dbReference>
<dbReference type="Gene3D" id="1.50.10.10">
    <property type="match status" value="1"/>
</dbReference>
<dbReference type="GO" id="GO:0030246">
    <property type="term" value="F:carbohydrate binding"/>
    <property type="evidence" value="ECO:0007669"/>
    <property type="project" value="InterPro"/>
</dbReference>
<dbReference type="eggNOG" id="COG3387">
    <property type="taxonomic scope" value="Bacteria"/>
</dbReference>
<evidence type="ECO:0000256" key="2">
    <source>
        <dbReference type="ARBA" id="ARBA00022801"/>
    </source>
</evidence>
<dbReference type="InterPro" id="IPR046966">
    <property type="entry name" value="Glucoamylase_active_site"/>
</dbReference>
<accession>I0IE11</accession>
<gene>
    <name evidence="6" type="ordered locus">PSMK_13400</name>
</gene>
<keyword evidence="7" id="KW-1185">Reference proteome</keyword>
<dbReference type="Pfam" id="PF00723">
    <property type="entry name" value="Glyco_hydro_15"/>
    <property type="match status" value="1"/>
</dbReference>
<dbReference type="RefSeq" id="WP_014436718.1">
    <property type="nucleotide sequence ID" value="NC_017080.1"/>
</dbReference>
<dbReference type="PATRIC" id="fig|1142394.8.peg.1377"/>
<reference evidence="6 7" key="1">
    <citation type="submission" date="2012-02" db="EMBL/GenBank/DDBJ databases">
        <title>Complete genome sequence of Phycisphaera mikurensis NBRC 102666.</title>
        <authorList>
            <person name="Ankai A."/>
            <person name="Hosoyama A."/>
            <person name="Terui Y."/>
            <person name="Sekine M."/>
            <person name="Fukai R."/>
            <person name="Kato Y."/>
            <person name="Nakamura S."/>
            <person name="Yamada-Narita S."/>
            <person name="Kawakoshi A."/>
            <person name="Fukunaga Y."/>
            <person name="Yamazaki S."/>
            <person name="Fujita N."/>
        </authorList>
    </citation>
    <scope>NUCLEOTIDE SEQUENCE [LARGE SCALE GENOMIC DNA]</scope>
    <source>
        <strain evidence="7">NBRC 102666 / KCTC 22515 / FYK2301M01</strain>
    </source>
</reference>
<proteinExistence type="inferred from homology"/>
<protein>
    <submittedName>
        <fullName evidence="6">Glucoamylase</fullName>
        <ecNumber evidence="6">3.2.1.3</ecNumber>
    </submittedName>
</protein>
<dbReference type="Gene3D" id="2.70.98.10">
    <property type="match status" value="1"/>
</dbReference>
<keyword evidence="2 6" id="KW-0378">Hydrolase</keyword>
<dbReference type="SUPFAM" id="SSF48208">
    <property type="entry name" value="Six-hairpin glycosidases"/>
    <property type="match status" value="1"/>
</dbReference>
<dbReference type="GO" id="GO:0004339">
    <property type="term" value="F:glucan 1,4-alpha-glucosidase activity"/>
    <property type="evidence" value="ECO:0007669"/>
    <property type="project" value="UniProtKB-EC"/>
</dbReference>
<dbReference type="STRING" id="1142394.PSMK_13400"/>